<dbReference type="EMBL" id="NKXS01004991">
    <property type="protein sequence ID" value="PIN04863.1"/>
    <property type="molecule type" value="Genomic_DNA"/>
</dbReference>
<reference evidence="3" key="1">
    <citation type="journal article" date="2018" name="Gigascience">
        <title>Genome assembly of the Pink Ipe (Handroanthus impetiginosus, Bignoniaceae), a highly valued, ecologically keystone Neotropical timber forest tree.</title>
        <authorList>
            <person name="Silva-Junior O.B."/>
            <person name="Grattapaglia D."/>
            <person name="Novaes E."/>
            <person name="Collevatti R.G."/>
        </authorList>
    </citation>
    <scope>NUCLEOTIDE SEQUENCE [LARGE SCALE GENOMIC DNA]</scope>
    <source>
        <strain evidence="3">cv. UFG-1</strain>
    </source>
</reference>
<evidence type="ECO:0000256" key="1">
    <source>
        <dbReference type="SAM" id="MobiDB-lite"/>
    </source>
</evidence>
<keyword evidence="3" id="KW-1185">Reference proteome</keyword>
<feature type="compositionally biased region" description="Polar residues" evidence="1">
    <location>
        <begin position="147"/>
        <end position="164"/>
    </location>
</feature>
<organism evidence="2 3">
    <name type="scientific">Handroanthus impetiginosus</name>
    <dbReference type="NCBI Taxonomy" id="429701"/>
    <lineage>
        <taxon>Eukaryota</taxon>
        <taxon>Viridiplantae</taxon>
        <taxon>Streptophyta</taxon>
        <taxon>Embryophyta</taxon>
        <taxon>Tracheophyta</taxon>
        <taxon>Spermatophyta</taxon>
        <taxon>Magnoliopsida</taxon>
        <taxon>eudicotyledons</taxon>
        <taxon>Gunneridae</taxon>
        <taxon>Pentapetalae</taxon>
        <taxon>asterids</taxon>
        <taxon>lamiids</taxon>
        <taxon>Lamiales</taxon>
        <taxon>Bignoniaceae</taxon>
        <taxon>Crescentiina</taxon>
        <taxon>Tabebuia alliance</taxon>
        <taxon>Handroanthus</taxon>
    </lineage>
</organism>
<feature type="region of interest" description="Disordered" evidence="1">
    <location>
        <begin position="109"/>
        <end position="182"/>
    </location>
</feature>
<dbReference type="AlphaFoldDB" id="A0A2G9GHT8"/>
<dbReference type="OrthoDB" id="763417at2759"/>
<dbReference type="Proteomes" id="UP000231279">
    <property type="component" value="Unassembled WGS sequence"/>
</dbReference>
<feature type="compositionally biased region" description="Basic and acidic residues" evidence="1">
    <location>
        <begin position="172"/>
        <end position="182"/>
    </location>
</feature>
<proteinExistence type="predicted"/>
<sequence length="182" mass="20850">MDNGQISDNFRMDGSLVLHHDEKEAVRSADDILVRRLKNRERQRRYRARKRQEADLKKASLVNQQPHYTQIPADFLSVPVEVDISVNVTTPDCLTRVHSRRDWKKDARRAHIHKKQEIGSIIPSSGVLRPGGSSVSFPESGFKEDLQSSLSNTPIQDNNATHRLQPSRRHWKAEARNKKGSD</sequence>
<evidence type="ECO:0008006" key="4">
    <source>
        <dbReference type="Google" id="ProtNLM"/>
    </source>
</evidence>
<comment type="caution">
    <text evidence="2">The sequence shown here is derived from an EMBL/GenBank/DDBJ whole genome shotgun (WGS) entry which is preliminary data.</text>
</comment>
<protein>
    <recommendedName>
        <fullName evidence="4">BZIP domain-containing protein</fullName>
    </recommendedName>
</protein>
<name>A0A2G9GHT8_9LAMI</name>
<evidence type="ECO:0000313" key="3">
    <source>
        <dbReference type="Proteomes" id="UP000231279"/>
    </source>
</evidence>
<gene>
    <name evidence="2" type="ORF">CDL12_22596</name>
</gene>
<accession>A0A2G9GHT8</accession>
<evidence type="ECO:0000313" key="2">
    <source>
        <dbReference type="EMBL" id="PIN04863.1"/>
    </source>
</evidence>